<protein>
    <submittedName>
        <fullName evidence="1">Gag-pol polyprotein</fullName>
    </submittedName>
</protein>
<dbReference type="Proteomes" id="UP001604336">
    <property type="component" value="Unassembled WGS sequence"/>
</dbReference>
<dbReference type="EMBL" id="JBFOLK010000001">
    <property type="protein sequence ID" value="KAL2543152.1"/>
    <property type="molecule type" value="Genomic_DNA"/>
</dbReference>
<accession>A0ABD1W0R8</accession>
<organism evidence="1 2">
    <name type="scientific">Abeliophyllum distichum</name>
    <dbReference type="NCBI Taxonomy" id="126358"/>
    <lineage>
        <taxon>Eukaryota</taxon>
        <taxon>Viridiplantae</taxon>
        <taxon>Streptophyta</taxon>
        <taxon>Embryophyta</taxon>
        <taxon>Tracheophyta</taxon>
        <taxon>Spermatophyta</taxon>
        <taxon>Magnoliopsida</taxon>
        <taxon>eudicotyledons</taxon>
        <taxon>Gunneridae</taxon>
        <taxon>Pentapetalae</taxon>
        <taxon>asterids</taxon>
        <taxon>lamiids</taxon>
        <taxon>Lamiales</taxon>
        <taxon>Oleaceae</taxon>
        <taxon>Forsythieae</taxon>
        <taxon>Abeliophyllum</taxon>
    </lineage>
</organism>
<dbReference type="PANTHER" id="PTHR11439">
    <property type="entry name" value="GAG-POL-RELATED RETROTRANSPOSON"/>
    <property type="match status" value="1"/>
</dbReference>
<dbReference type="AlphaFoldDB" id="A0ABD1W0R8"/>
<comment type="caution">
    <text evidence="1">The sequence shown here is derived from an EMBL/GenBank/DDBJ whole genome shotgun (WGS) entry which is preliminary data.</text>
</comment>
<reference evidence="2" key="1">
    <citation type="submission" date="2024-07" db="EMBL/GenBank/DDBJ databases">
        <title>Two chromosome-level genome assemblies of Korean endemic species Abeliophyllum distichum and Forsythia ovata (Oleaceae).</title>
        <authorList>
            <person name="Jang H."/>
        </authorList>
    </citation>
    <scope>NUCLEOTIDE SEQUENCE [LARGE SCALE GENOMIC DNA]</scope>
</reference>
<evidence type="ECO:0000313" key="2">
    <source>
        <dbReference type="Proteomes" id="UP001604336"/>
    </source>
</evidence>
<keyword evidence="2" id="KW-1185">Reference proteome</keyword>
<evidence type="ECO:0000313" key="1">
    <source>
        <dbReference type="EMBL" id="KAL2543152.1"/>
    </source>
</evidence>
<gene>
    <name evidence="1" type="ORF">Adt_04130</name>
</gene>
<dbReference type="CDD" id="cd09272">
    <property type="entry name" value="RNase_HI_RT_Ty1"/>
    <property type="match status" value="1"/>
</dbReference>
<sequence length="124" mass="13799">MSPYDSSILRTPSSDPQLTTLSGQFQKFLATQPHAMSVSTHIGLSSQSLSGISSSWIFYSEYRTMASTTTEIVWLRWLFTDMGVSLSSSTPIYCDNKSAIQISHNSVFRERLKHIEIDCPPSSA</sequence>
<name>A0ABD1W0R8_9LAMI</name>
<proteinExistence type="predicted"/>
<dbReference type="PANTHER" id="PTHR11439:SF461">
    <property type="entry name" value="OS10G0432200 PROTEIN"/>
    <property type="match status" value="1"/>
</dbReference>